<dbReference type="PANTHER" id="PTHR36930">
    <property type="entry name" value="METAL-SULFUR CLUSTER BIOSYNTHESIS PROTEINS YUAD-RELATED"/>
    <property type="match status" value="1"/>
</dbReference>
<keyword evidence="3" id="KW-1185">Reference proteome</keyword>
<evidence type="ECO:0000259" key="1">
    <source>
        <dbReference type="PROSITE" id="PS51340"/>
    </source>
</evidence>
<dbReference type="GO" id="GO:0003824">
    <property type="term" value="F:catalytic activity"/>
    <property type="evidence" value="ECO:0007669"/>
    <property type="project" value="InterPro"/>
</dbReference>
<protein>
    <submittedName>
        <fullName evidence="2">MOSC domain-containing protein YiiM</fullName>
    </submittedName>
</protein>
<sequence>MEGWGPSLKAMLPTVIGLARDRVHRFSKQPCETLTLLAGLGVEGDAHVGRTVQHLSRIAKDPTVPNLRQVHLIHAELFDELAEKGFAIAPGQLGENVTTRGIDLLGLPRGARLRLGQDALIEVTGLRNPCRQIDGLAKGLMAAVVDRADDGRPIRKCGVMAIVIAAGDVHTGDRVSLASLPLEHQPLDVV</sequence>
<gene>
    <name evidence="2" type="ORF">B0I00_0389</name>
</gene>
<dbReference type="Proteomes" id="UP000232587">
    <property type="component" value="Unassembled WGS sequence"/>
</dbReference>
<evidence type="ECO:0000313" key="3">
    <source>
        <dbReference type="Proteomes" id="UP000232587"/>
    </source>
</evidence>
<dbReference type="GO" id="GO:0030170">
    <property type="term" value="F:pyridoxal phosphate binding"/>
    <property type="evidence" value="ECO:0007669"/>
    <property type="project" value="InterPro"/>
</dbReference>
<name>A0A2N0I1X9_9SPHN</name>
<proteinExistence type="predicted"/>
<comment type="caution">
    <text evidence="2">The sequence shown here is derived from an EMBL/GenBank/DDBJ whole genome shotgun (WGS) entry which is preliminary data.</text>
</comment>
<feature type="domain" description="MOSC" evidence="1">
    <location>
        <begin position="29"/>
        <end position="178"/>
    </location>
</feature>
<dbReference type="Pfam" id="PF03473">
    <property type="entry name" value="MOSC"/>
    <property type="match status" value="1"/>
</dbReference>
<evidence type="ECO:0000313" key="2">
    <source>
        <dbReference type="EMBL" id="PKB25196.1"/>
    </source>
</evidence>
<organism evidence="2 3">
    <name type="scientific">Novosphingobium kunmingense</name>
    <dbReference type="NCBI Taxonomy" id="1211806"/>
    <lineage>
        <taxon>Bacteria</taxon>
        <taxon>Pseudomonadati</taxon>
        <taxon>Pseudomonadota</taxon>
        <taxon>Alphaproteobacteria</taxon>
        <taxon>Sphingomonadales</taxon>
        <taxon>Sphingomonadaceae</taxon>
        <taxon>Novosphingobium</taxon>
    </lineage>
</organism>
<dbReference type="GO" id="GO:0030151">
    <property type="term" value="F:molybdenum ion binding"/>
    <property type="evidence" value="ECO:0007669"/>
    <property type="project" value="InterPro"/>
</dbReference>
<dbReference type="InterPro" id="IPR011037">
    <property type="entry name" value="Pyrv_Knase-like_insert_dom_sf"/>
</dbReference>
<dbReference type="Gene3D" id="2.40.33.20">
    <property type="entry name" value="PK beta-barrel domain-like"/>
    <property type="match status" value="1"/>
</dbReference>
<dbReference type="PROSITE" id="PS51340">
    <property type="entry name" value="MOSC"/>
    <property type="match status" value="1"/>
</dbReference>
<dbReference type="EMBL" id="PHUF01000002">
    <property type="protein sequence ID" value="PKB25196.1"/>
    <property type="molecule type" value="Genomic_DNA"/>
</dbReference>
<dbReference type="AlphaFoldDB" id="A0A2N0I1X9"/>
<accession>A0A2N0I1X9</accession>
<dbReference type="InterPro" id="IPR005302">
    <property type="entry name" value="MoCF_Sase_C"/>
</dbReference>
<dbReference type="InterPro" id="IPR052716">
    <property type="entry name" value="MOSC_domain"/>
</dbReference>
<dbReference type="PANTHER" id="PTHR36930:SF1">
    <property type="entry name" value="MOSC DOMAIN-CONTAINING PROTEIN"/>
    <property type="match status" value="1"/>
</dbReference>
<reference evidence="2 3" key="1">
    <citation type="submission" date="2017-11" db="EMBL/GenBank/DDBJ databases">
        <title>Genomic Encyclopedia of Type Strains, Phase III (KMG-III): the genomes of soil and plant-associated and newly described type strains.</title>
        <authorList>
            <person name="Whitman W."/>
        </authorList>
    </citation>
    <scope>NUCLEOTIDE SEQUENCE [LARGE SCALE GENOMIC DNA]</scope>
    <source>
        <strain evidence="2 3">CGMCC 1.12274</strain>
    </source>
</reference>
<dbReference type="SUPFAM" id="SSF50800">
    <property type="entry name" value="PK beta-barrel domain-like"/>
    <property type="match status" value="1"/>
</dbReference>